<organism evidence="1 2">
    <name type="scientific">Mycolicibacterium sarraceniae</name>
    <dbReference type="NCBI Taxonomy" id="1534348"/>
    <lineage>
        <taxon>Bacteria</taxon>
        <taxon>Bacillati</taxon>
        <taxon>Actinomycetota</taxon>
        <taxon>Actinomycetes</taxon>
        <taxon>Mycobacteriales</taxon>
        <taxon>Mycobacteriaceae</taxon>
        <taxon>Mycolicibacterium</taxon>
    </lineage>
</organism>
<dbReference type="KEGG" id="msar:MSAR_40210"/>
<dbReference type="SUPFAM" id="SSF51679">
    <property type="entry name" value="Bacterial luciferase-like"/>
    <property type="match status" value="1"/>
</dbReference>
<dbReference type="Proteomes" id="UP000466445">
    <property type="component" value="Chromosome"/>
</dbReference>
<reference evidence="1 2" key="1">
    <citation type="journal article" date="2019" name="Emerg. Microbes Infect.">
        <title>Comprehensive subspecies identification of 175 nontuberculous mycobacteria species based on 7547 genomic profiles.</title>
        <authorList>
            <person name="Matsumoto Y."/>
            <person name="Kinjo T."/>
            <person name="Motooka D."/>
            <person name="Nabeya D."/>
            <person name="Jung N."/>
            <person name="Uechi K."/>
            <person name="Horii T."/>
            <person name="Iida T."/>
            <person name="Fujita J."/>
            <person name="Nakamura S."/>
        </authorList>
    </citation>
    <scope>NUCLEOTIDE SEQUENCE [LARGE SCALE GENOMIC DNA]</scope>
    <source>
        <strain evidence="1 2">JCM 30395</strain>
    </source>
</reference>
<evidence type="ECO:0000313" key="1">
    <source>
        <dbReference type="EMBL" id="BBY60885.1"/>
    </source>
</evidence>
<dbReference type="InterPro" id="IPR036661">
    <property type="entry name" value="Luciferase-like_sf"/>
</dbReference>
<accession>A0A7I7SY00</accession>
<dbReference type="AlphaFoldDB" id="A0A7I7SY00"/>
<gene>
    <name evidence="1" type="ORF">MSAR_40210</name>
</gene>
<evidence type="ECO:0000313" key="2">
    <source>
        <dbReference type="Proteomes" id="UP000466445"/>
    </source>
</evidence>
<sequence length="182" mass="19471">MLAILRFNFASPGGDPGVQGELVSAALELAQFGDRHRIAALSVDEQHATGYGWICNPVMIAAMFLARTANIFASIDCALGPGSGVRSPRGGTKPHPPLYVGGGVRATVRRAVVLMPPAVNRGMICLHDDPERAWPALGEHMLWEAVIYGRWSDDPSQSVMHLARGADSGRSTGLWQVPVFDS</sequence>
<dbReference type="EMBL" id="AP022595">
    <property type="protein sequence ID" value="BBY60885.1"/>
    <property type="molecule type" value="Genomic_DNA"/>
</dbReference>
<keyword evidence="2" id="KW-1185">Reference proteome</keyword>
<protein>
    <submittedName>
        <fullName evidence="1">Uncharacterized protein</fullName>
    </submittedName>
</protein>
<proteinExistence type="predicted"/>
<name>A0A7I7SY00_9MYCO</name>
<dbReference type="GO" id="GO:0016705">
    <property type="term" value="F:oxidoreductase activity, acting on paired donors, with incorporation or reduction of molecular oxygen"/>
    <property type="evidence" value="ECO:0007669"/>
    <property type="project" value="InterPro"/>
</dbReference>